<feature type="compositionally biased region" description="Polar residues" evidence="2">
    <location>
        <begin position="470"/>
        <end position="483"/>
    </location>
</feature>
<dbReference type="PANTHER" id="PTHR13465">
    <property type="entry name" value="UPF0183 PROTEIN"/>
    <property type="match status" value="1"/>
</dbReference>
<reference evidence="3 4" key="1">
    <citation type="journal article" date="2024" name="Nat. Commun.">
        <title>Phylogenomics reveals the evolutionary origins of lichenization in chlorophyte algae.</title>
        <authorList>
            <person name="Puginier C."/>
            <person name="Libourel C."/>
            <person name="Otte J."/>
            <person name="Skaloud P."/>
            <person name="Haon M."/>
            <person name="Grisel S."/>
            <person name="Petersen M."/>
            <person name="Berrin J.G."/>
            <person name="Delaux P.M."/>
            <person name="Dal Grande F."/>
            <person name="Keller J."/>
        </authorList>
    </citation>
    <scope>NUCLEOTIDE SEQUENCE [LARGE SCALE GENOMIC DNA]</scope>
    <source>
        <strain evidence="3 4">SAG 2036</strain>
    </source>
</reference>
<gene>
    <name evidence="3" type="ORF">WJX73_005354</name>
</gene>
<dbReference type="InterPro" id="IPR039156">
    <property type="entry name" value="PHAF1/BROMI"/>
</dbReference>
<evidence type="ECO:0000313" key="3">
    <source>
        <dbReference type="EMBL" id="KAK9803064.1"/>
    </source>
</evidence>
<accession>A0AAW1NYJ4</accession>
<feature type="compositionally biased region" description="Polar residues" evidence="2">
    <location>
        <begin position="354"/>
        <end position="364"/>
    </location>
</feature>
<feature type="region of interest" description="Disordered" evidence="2">
    <location>
        <begin position="470"/>
        <end position="489"/>
    </location>
</feature>
<name>A0AAW1NYJ4_9CHLO</name>
<sequence length="727" mass="76658">MLLALDLRLEQGLGPFTLGMPLAEAVARIRERKQDFRCVEVKYADQDFMEQDILLNLPEHGMHLRFQAHSQRLRLIEIYDISRMEVRCGSGVMGGASHAATFVRVYDLCGPTYPGEYDSASNLYLLHYPGLLVLFPVPAQHAVHCQMRSGELPLEFPDGTTPVASRFCIFAGSDVVPSAAAVAAAAPPPLPPGSFYGEHVEASCGQGLYFKSGGQMIKFGDSAQDVWSELGVPSGACLKPLDAVGLSQGVKNGRGGNKEAAFADYFYNYNSRGLDILFCGHTHRVKKFVLRTNVPGHPLFNMYTKCNFTLHPNSPPLASFAVQCSPRSPLMADESLLGAAVPPADAAQAPESVSGATPSENNPADYTRLGSPAPSASSLSMNGSSSANNLARGSMQPSPLHNEGLIQQAVNSPAAFLAPTSHPLTPQQPSLQAPHDAPLTSTRNNTHSRAQCNNTHPQSNSLDTAAAATNQQNGGTAVAVQSQGDDEGGVWGWNLPGSFLGDFAATTTQAMNALGLTESPRTTGDRLFPAPTSESSSTHHNLFGLAVIGPPGKDRPAGESAGMTQREGMSQHDSAKGNATGAAQVARVDESAAADLLQEGGFDPDAADGWNDGWNDDLEDPLADFTPLNTDPSNPLDTADHSPTIGHARKQHPGSSNSNQMGGNAITADSLWEDVRGIMGDGGRASVHSRGGAVGSPFGPTFVHGYCGVAFEVCRNGHLASVTLFEA</sequence>
<feature type="region of interest" description="Disordered" evidence="2">
    <location>
        <begin position="343"/>
        <end position="400"/>
    </location>
</feature>
<dbReference type="Proteomes" id="UP001465755">
    <property type="component" value="Unassembled WGS sequence"/>
</dbReference>
<dbReference type="AlphaFoldDB" id="A0AAW1NYJ4"/>
<protein>
    <submittedName>
        <fullName evidence="3">Uncharacterized protein</fullName>
    </submittedName>
</protein>
<organism evidence="3 4">
    <name type="scientific">Symbiochloris irregularis</name>
    <dbReference type="NCBI Taxonomy" id="706552"/>
    <lineage>
        <taxon>Eukaryota</taxon>
        <taxon>Viridiplantae</taxon>
        <taxon>Chlorophyta</taxon>
        <taxon>core chlorophytes</taxon>
        <taxon>Trebouxiophyceae</taxon>
        <taxon>Trebouxiales</taxon>
        <taxon>Trebouxiaceae</taxon>
        <taxon>Symbiochloris</taxon>
    </lineage>
</organism>
<feature type="compositionally biased region" description="Polar residues" evidence="2">
    <location>
        <begin position="627"/>
        <end position="636"/>
    </location>
</feature>
<feature type="compositionally biased region" description="Polar residues" evidence="2">
    <location>
        <begin position="439"/>
        <end position="461"/>
    </location>
</feature>
<feature type="region of interest" description="Disordered" evidence="2">
    <location>
        <begin position="550"/>
        <end position="585"/>
    </location>
</feature>
<comment type="similarity">
    <text evidence="1">Belongs to the PHAF1 family.</text>
</comment>
<proteinExistence type="inferred from homology"/>
<feature type="compositionally biased region" description="Polar residues" evidence="2">
    <location>
        <begin position="653"/>
        <end position="662"/>
    </location>
</feature>
<feature type="region of interest" description="Disordered" evidence="2">
    <location>
        <begin position="516"/>
        <end position="538"/>
    </location>
</feature>
<dbReference type="EMBL" id="JALJOQ010000063">
    <property type="protein sequence ID" value="KAK9803064.1"/>
    <property type="molecule type" value="Genomic_DNA"/>
</dbReference>
<evidence type="ECO:0000313" key="4">
    <source>
        <dbReference type="Proteomes" id="UP001465755"/>
    </source>
</evidence>
<feature type="region of interest" description="Disordered" evidence="2">
    <location>
        <begin position="599"/>
        <end position="664"/>
    </location>
</feature>
<comment type="caution">
    <text evidence="3">The sequence shown here is derived from an EMBL/GenBank/DDBJ whole genome shotgun (WGS) entry which is preliminary data.</text>
</comment>
<feature type="region of interest" description="Disordered" evidence="2">
    <location>
        <begin position="417"/>
        <end position="461"/>
    </location>
</feature>
<evidence type="ECO:0000256" key="1">
    <source>
        <dbReference type="ARBA" id="ARBA00024339"/>
    </source>
</evidence>
<dbReference type="Pfam" id="PF03676">
    <property type="entry name" value="PHAF1"/>
    <property type="match status" value="2"/>
</dbReference>
<dbReference type="PANTHER" id="PTHR13465:SF2">
    <property type="entry name" value="PHAGOSOME ASSEMBLY FACTOR 1"/>
    <property type="match status" value="1"/>
</dbReference>
<keyword evidence="4" id="KW-1185">Reference proteome</keyword>
<feature type="compositionally biased region" description="Polar residues" evidence="2">
    <location>
        <begin position="422"/>
        <end position="431"/>
    </location>
</feature>
<evidence type="ECO:0000256" key="2">
    <source>
        <dbReference type="SAM" id="MobiDB-lite"/>
    </source>
</evidence>
<feature type="compositionally biased region" description="Low complexity" evidence="2">
    <location>
        <begin position="369"/>
        <end position="391"/>
    </location>
</feature>
<dbReference type="InterPro" id="IPR005373">
    <property type="entry name" value="PHAF1"/>
</dbReference>